<feature type="compositionally biased region" description="Polar residues" evidence="4">
    <location>
        <begin position="196"/>
        <end position="205"/>
    </location>
</feature>
<evidence type="ECO:0000313" key="6">
    <source>
        <dbReference type="Proteomes" id="UP001153555"/>
    </source>
</evidence>
<feature type="region of interest" description="Disordered" evidence="4">
    <location>
        <begin position="1"/>
        <end position="48"/>
    </location>
</feature>
<evidence type="ECO:0000256" key="2">
    <source>
        <dbReference type="ARBA" id="ARBA00023015"/>
    </source>
</evidence>
<feature type="compositionally biased region" description="Gly residues" evidence="4">
    <location>
        <begin position="14"/>
        <end position="27"/>
    </location>
</feature>
<accession>A0A9N7ML72</accession>
<proteinExistence type="predicted"/>
<feature type="compositionally biased region" description="Polar residues" evidence="4">
    <location>
        <begin position="258"/>
        <end position="270"/>
    </location>
</feature>
<dbReference type="InterPro" id="IPR040356">
    <property type="entry name" value="SPEAR"/>
</dbReference>
<dbReference type="EMBL" id="CACSLK010003174">
    <property type="protein sequence ID" value="CAA0808557.1"/>
    <property type="molecule type" value="Genomic_DNA"/>
</dbReference>
<gene>
    <name evidence="5" type="ORF">SHERM_10789</name>
</gene>
<feature type="region of interest" description="Disordered" evidence="4">
    <location>
        <begin position="91"/>
        <end position="116"/>
    </location>
</feature>
<feature type="region of interest" description="Disordered" evidence="4">
    <location>
        <begin position="174"/>
        <end position="206"/>
    </location>
</feature>
<keyword evidence="1" id="KW-0678">Repressor</keyword>
<feature type="compositionally biased region" description="Basic and acidic residues" evidence="4">
    <location>
        <begin position="353"/>
        <end position="366"/>
    </location>
</feature>
<dbReference type="GO" id="GO:0003700">
    <property type="term" value="F:DNA-binding transcription factor activity"/>
    <property type="evidence" value="ECO:0007669"/>
    <property type="project" value="InterPro"/>
</dbReference>
<evidence type="ECO:0000256" key="3">
    <source>
        <dbReference type="ARBA" id="ARBA00023163"/>
    </source>
</evidence>
<feature type="region of interest" description="Disordered" evidence="4">
    <location>
        <begin position="248"/>
        <end position="366"/>
    </location>
</feature>
<evidence type="ECO:0000256" key="1">
    <source>
        <dbReference type="ARBA" id="ARBA00022491"/>
    </source>
</evidence>
<evidence type="ECO:0000313" key="5">
    <source>
        <dbReference type="EMBL" id="CAA0808557.1"/>
    </source>
</evidence>
<sequence>MAQDEHFVSSSNSGGSGGGGGAAGAGAGNNRSKTPKPKKAPQRGLGVAQLEKLRIEEQRKKEALLAANVLANNAIGPGNESLAGRNIGGGPIPKSLSPVGPAHMTNQSSDGGGEDTLWSGECNSSCLEGGGMEKQKVFVDNAGFLFGGPQVNVNLRFEPGVPVLPQRPYQFQRPPSQMVNVSSPISSSRIEPPSIQNVRGNNYTPSWPEDDKIVGIKRLYPFSLEGPQTPSFLGGNVQTTYGELASCSNEPRNKYTRDSASNSTLSVQNPSEDERLIGGFLSLAPPSNTKNKHQPLDFLGHDQGPDLSDHKSLSTQENIKSRQSHQLGSSSSNERAFTFFPIKSQTENSRNGNGDKGEKLDLNLKL</sequence>
<comment type="caution">
    <text evidence="5">The sequence shown here is derived from an EMBL/GenBank/DDBJ whole genome shotgun (WGS) entry which is preliminary data.</text>
</comment>
<feature type="compositionally biased region" description="Polar residues" evidence="4">
    <location>
        <begin position="343"/>
        <end position="352"/>
    </location>
</feature>
<dbReference type="OrthoDB" id="1926221at2759"/>
<dbReference type="Proteomes" id="UP001153555">
    <property type="component" value="Unassembled WGS sequence"/>
</dbReference>
<organism evidence="5 6">
    <name type="scientific">Striga hermonthica</name>
    <name type="common">Purple witchweed</name>
    <name type="synonym">Buchnera hermonthica</name>
    <dbReference type="NCBI Taxonomy" id="68872"/>
    <lineage>
        <taxon>Eukaryota</taxon>
        <taxon>Viridiplantae</taxon>
        <taxon>Streptophyta</taxon>
        <taxon>Embryophyta</taxon>
        <taxon>Tracheophyta</taxon>
        <taxon>Spermatophyta</taxon>
        <taxon>Magnoliopsida</taxon>
        <taxon>eudicotyledons</taxon>
        <taxon>Gunneridae</taxon>
        <taxon>Pentapetalae</taxon>
        <taxon>asterids</taxon>
        <taxon>lamiids</taxon>
        <taxon>Lamiales</taxon>
        <taxon>Orobanchaceae</taxon>
        <taxon>Buchnereae</taxon>
        <taxon>Striga</taxon>
    </lineage>
</organism>
<keyword evidence="3" id="KW-0804">Transcription</keyword>
<dbReference type="AlphaFoldDB" id="A0A9N7ML72"/>
<dbReference type="PANTHER" id="PTHR33388:SF1">
    <property type="entry name" value="PROTEIN SPEAR2"/>
    <property type="match status" value="1"/>
</dbReference>
<evidence type="ECO:0000256" key="4">
    <source>
        <dbReference type="SAM" id="MobiDB-lite"/>
    </source>
</evidence>
<name>A0A9N7ML72_STRHE</name>
<feature type="compositionally biased region" description="Basic and acidic residues" evidence="4">
    <location>
        <begin position="299"/>
        <end position="312"/>
    </location>
</feature>
<reference evidence="5" key="1">
    <citation type="submission" date="2019-12" db="EMBL/GenBank/DDBJ databases">
        <authorList>
            <person name="Scholes J."/>
        </authorList>
    </citation>
    <scope>NUCLEOTIDE SEQUENCE</scope>
</reference>
<dbReference type="PANTHER" id="PTHR33388">
    <property type="entry name" value="OS01G0212500 PROTEIN"/>
    <property type="match status" value="1"/>
</dbReference>
<feature type="compositionally biased region" description="Low complexity" evidence="4">
    <location>
        <begin position="182"/>
        <end position="195"/>
    </location>
</feature>
<keyword evidence="2" id="KW-0805">Transcription regulation</keyword>
<protein>
    <submittedName>
        <fullName evidence="5">Uncharacterized protein</fullName>
    </submittedName>
</protein>
<keyword evidence="6" id="KW-1185">Reference proteome</keyword>